<proteinExistence type="predicted"/>
<evidence type="ECO:0000313" key="4">
    <source>
        <dbReference type="Proteomes" id="UP001374535"/>
    </source>
</evidence>
<evidence type="ECO:0000256" key="2">
    <source>
        <dbReference type="SAM" id="SignalP"/>
    </source>
</evidence>
<feature type="chain" id="PRO_5043049391" evidence="2">
    <location>
        <begin position="33"/>
        <end position="154"/>
    </location>
</feature>
<feature type="signal peptide" evidence="2">
    <location>
        <begin position="1"/>
        <end position="32"/>
    </location>
</feature>
<name>A0AAQ3RLA7_VIGMU</name>
<feature type="compositionally biased region" description="Gly residues" evidence="1">
    <location>
        <begin position="142"/>
        <end position="154"/>
    </location>
</feature>
<organism evidence="3 4">
    <name type="scientific">Vigna mungo</name>
    <name type="common">Black gram</name>
    <name type="synonym">Phaseolus mungo</name>
    <dbReference type="NCBI Taxonomy" id="3915"/>
    <lineage>
        <taxon>Eukaryota</taxon>
        <taxon>Viridiplantae</taxon>
        <taxon>Streptophyta</taxon>
        <taxon>Embryophyta</taxon>
        <taxon>Tracheophyta</taxon>
        <taxon>Spermatophyta</taxon>
        <taxon>Magnoliopsida</taxon>
        <taxon>eudicotyledons</taxon>
        <taxon>Gunneridae</taxon>
        <taxon>Pentapetalae</taxon>
        <taxon>rosids</taxon>
        <taxon>fabids</taxon>
        <taxon>Fabales</taxon>
        <taxon>Fabaceae</taxon>
        <taxon>Papilionoideae</taxon>
        <taxon>50 kb inversion clade</taxon>
        <taxon>NPAAA clade</taxon>
        <taxon>indigoferoid/millettioid clade</taxon>
        <taxon>Phaseoleae</taxon>
        <taxon>Vigna</taxon>
    </lineage>
</organism>
<accession>A0AAQ3RLA7</accession>
<keyword evidence="4" id="KW-1185">Reference proteome</keyword>
<dbReference type="AlphaFoldDB" id="A0AAQ3RLA7"/>
<dbReference type="EMBL" id="CP144692">
    <property type="protein sequence ID" value="WVY95860.1"/>
    <property type="molecule type" value="Genomic_DNA"/>
</dbReference>
<dbReference type="Proteomes" id="UP001374535">
    <property type="component" value="Chromosome 9"/>
</dbReference>
<reference evidence="3 4" key="1">
    <citation type="journal article" date="2023" name="Life. Sci Alliance">
        <title>Evolutionary insights into 3D genome organization and epigenetic landscape of Vigna mungo.</title>
        <authorList>
            <person name="Junaid A."/>
            <person name="Singh B."/>
            <person name="Bhatia S."/>
        </authorList>
    </citation>
    <scope>NUCLEOTIDE SEQUENCE [LARGE SCALE GENOMIC DNA]</scope>
    <source>
        <strain evidence="3">Urdbean</strain>
    </source>
</reference>
<protein>
    <submittedName>
        <fullName evidence="3">Uncharacterized protein</fullName>
    </submittedName>
</protein>
<feature type="region of interest" description="Disordered" evidence="1">
    <location>
        <begin position="133"/>
        <end position="154"/>
    </location>
</feature>
<sequence length="154" mass="16063">MIQRASPEVLYFHILLLHRCLHLLLRLRLVVRNLPVRVHRVGPDGLRQLYQNGLGLANAHHQIGAARLEIPPQVGDGLDEEGGAVGAGLVEAGGGLAVVGRVEAVDGEDRERFIVGGGETLVIEDAEVVAKPEHSGTAKRSGVGGVAGAVGAEG</sequence>
<evidence type="ECO:0000256" key="1">
    <source>
        <dbReference type="SAM" id="MobiDB-lite"/>
    </source>
</evidence>
<gene>
    <name evidence="3" type="ORF">V8G54_028011</name>
</gene>
<keyword evidence="2" id="KW-0732">Signal</keyword>
<evidence type="ECO:0000313" key="3">
    <source>
        <dbReference type="EMBL" id="WVY95860.1"/>
    </source>
</evidence>